<sequence length="34" mass="3794">MAEFRKLKHAGGLAKISDMPMIETARNNHLDAIN</sequence>
<dbReference type="EMBL" id="CP155571">
    <property type="protein sequence ID" value="XFO71175.1"/>
    <property type="molecule type" value="Genomic_DNA"/>
</dbReference>
<keyword evidence="2" id="KW-1185">Reference proteome</keyword>
<reference evidence="1" key="1">
    <citation type="submission" date="2024-05" db="EMBL/GenBank/DDBJ databases">
        <title>Isolation and characterization of Sporomusa carbonis sp. nov., a carboxydotrophic hydrogenogen in the genus of Sporomusa isolated from a charcoal burning pile.</title>
        <authorList>
            <person name="Boeer T."/>
            <person name="Rosenbaum F."/>
            <person name="Eysell L."/>
            <person name="Mueller V."/>
            <person name="Daniel R."/>
            <person name="Poehlein A."/>
        </authorList>
    </citation>
    <scope>NUCLEOTIDE SEQUENCE [LARGE SCALE GENOMIC DNA]</scope>
    <source>
        <strain evidence="1">DSM 3132</strain>
    </source>
</reference>
<protein>
    <submittedName>
        <fullName evidence="1">Uncharacterized protein</fullName>
    </submittedName>
</protein>
<evidence type="ECO:0000313" key="1">
    <source>
        <dbReference type="EMBL" id="XFO71175.1"/>
    </source>
</evidence>
<proteinExistence type="predicted"/>
<organism evidence="1 2">
    <name type="scientific">Sporomusa acidovorans (strain ATCC 49682 / DSM 3132 / Mol)</name>
    <dbReference type="NCBI Taxonomy" id="1123286"/>
    <lineage>
        <taxon>Bacteria</taxon>
        <taxon>Bacillati</taxon>
        <taxon>Bacillota</taxon>
        <taxon>Negativicutes</taxon>
        <taxon>Selenomonadales</taxon>
        <taxon>Sporomusaceae</taxon>
        <taxon>Sporomusa</taxon>
    </lineage>
</organism>
<gene>
    <name evidence="1" type="ORF">SPACI_011900</name>
</gene>
<dbReference type="Proteomes" id="UP000216052">
    <property type="component" value="Chromosome"/>
</dbReference>
<evidence type="ECO:0000313" key="2">
    <source>
        <dbReference type="Proteomes" id="UP000216052"/>
    </source>
</evidence>
<accession>A0ABZ3IYW5</accession>
<name>A0ABZ3IYW5_SPOA4</name>